<accession>A0AAD5QFE1</accession>
<protein>
    <submittedName>
        <fullName evidence="1">Uncharacterized protein</fullName>
    </submittedName>
</protein>
<dbReference type="Proteomes" id="UP001196413">
    <property type="component" value="Unassembled WGS sequence"/>
</dbReference>
<reference evidence="1" key="1">
    <citation type="submission" date="2021-06" db="EMBL/GenBank/DDBJ databases">
        <title>Parelaphostrongylus tenuis whole genome reference sequence.</title>
        <authorList>
            <person name="Garwood T.J."/>
            <person name="Larsen P.A."/>
            <person name="Fountain-Jones N.M."/>
            <person name="Garbe J.R."/>
            <person name="Macchietto M.G."/>
            <person name="Kania S.A."/>
            <person name="Gerhold R.W."/>
            <person name="Richards J.E."/>
            <person name="Wolf T.M."/>
        </authorList>
    </citation>
    <scope>NUCLEOTIDE SEQUENCE</scope>
    <source>
        <strain evidence="1">MNPRO001-30</strain>
        <tissue evidence="1">Meninges</tissue>
    </source>
</reference>
<gene>
    <name evidence="1" type="ORF">KIN20_005744</name>
</gene>
<sequence>MSASTTGHGVGQPAAAVICMPATGMNFAPISPQHLSISGTLTTSNIIMANWSREMWQSVVNRVLRMITSGPFGTHFATAFAIVT</sequence>
<dbReference type="EMBL" id="JAHQIW010000789">
    <property type="protein sequence ID" value="KAJ1350038.1"/>
    <property type="molecule type" value="Genomic_DNA"/>
</dbReference>
<name>A0AAD5QFE1_PARTN</name>
<evidence type="ECO:0000313" key="1">
    <source>
        <dbReference type="EMBL" id="KAJ1350038.1"/>
    </source>
</evidence>
<dbReference type="AlphaFoldDB" id="A0AAD5QFE1"/>
<keyword evidence="2" id="KW-1185">Reference proteome</keyword>
<evidence type="ECO:0000313" key="2">
    <source>
        <dbReference type="Proteomes" id="UP001196413"/>
    </source>
</evidence>
<comment type="caution">
    <text evidence="1">The sequence shown here is derived from an EMBL/GenBank/DDBJ whole genome shotgun (WGS) entry which is preliminary data.</text>
</comment>
<proteinExistence type="predicted"/>
<organism evidence="1 2">
    <name type="scientific">Parelaphostrongylus tenuis</name>
    <name type="common">Meningeal worm</name>
    <dbReference type="NCBI Taxonomy" id="148309"/>
    <lineage>
        <taxon>Eukaryota</taxon>
        <taxon>Metazoa</taxon>
        <taxon>Ecdysozoa</taxon>
        <taxon>Nematoda</taxon>
        <taxon>Chromadorea</taxon>
        <taxon>Rhabditida</taxon>
        <taxon>Rhabditina</taxon>
        <taxon>Rhabditomorpha</taxon>
        <taxon>Strongyloidea</taxon>
        <taxon>Metastrongylidae</taxon>
        <taxon>Parelaphostrongylus</taxon>
    </lineage>
</organism>